<name>A0A445DE75_ARAHY</name>
<gene>
    <name evidence="9" type="ORF">Ahy_A04g018658</name>
</gene>
<evidence type="ECO:0000256" key="8">
    <source>
        <dbReference type="SAM" id="Phobius"/>
    </source>
</evidence>
<evidence type="ECO:0000256" key="4">
    <source>
        <dbReference type="ARBA" id="ARBA00022692"/>
    </source>
</evidence>
<dbReference type="GO" id="GO:0005886">
    <property type="term" value="C:plasma membrane"/>
    <property type="evidence" value="ECO:0007669"/>
    <property type="project" value="TreeGrafter"/>
</dbReference>
<comment type="caution">
    <text evidence="9">The sequence shown here is derived from an EMBL/GenBank/DDBJ whole genome shotgun (WGS) entry which is preliminary data.</text>
</comment>
<reference evidence="9 10" key="1">
    <citation type="submission" date="2019-01" db="EMBL/GenBank/DDBJ databases">
        <title>Sequencing of cultivated peanut Arachis hypogaea provides insights into genome evolution and oil improvement.</title>
        <authorList>
            <person name="Chen X."/>
        </authorList>
    </citation>
    <scope>NUCLEOTIDE SEQUENCE [LARGE SCALE GENOMIC DNA]</scope>
    <source>
        <strain evidence="10">cv. Fuhuasheng</strain>
        <tissue evidence="9">Leaves</tissue>
    </source>
</reference>
<evidence type="ECO:0000313" key="10">
    <source>
        <dbReference type="Proteomes" id="UP000289738"/>
    </source>
</evidence>
<evidence type="ECO:0000256" key="1">
    <source>
        <dbReference type="ARBA" id="ARBA00004141"/>
    </source>
</evidence>
<organism evidence="9 10">
    <name type="scientific">Arachis hypogaea</name>
    <name type="common">Peanut</name>
    <dbReference type="NCBI Taxonomy" id="3818"/>
    <lineage>
        <taxon>Eukaryota</taxon>
        <taxon>Viridiplantae</taxon>
        <taxon>Streptophyta</taxon>
        <taxon>Embryophyta</taxon>
        <taxon>Tracheophyta</taxon>
        <taxon>Spermatophyta</taxon>
        <taxon>Magnoliopsida</taxon>
        <taxon>eudicotyledons</taxon>
        <taxon>Gunneridae</taxon>
        <taxon>Pentapetalae</taxon>
        <taxon>rosids</taxon>
        <taxon>fabids</taxon>
        <taxon>Fabales</taxon>
        <taxon>Fabaceae</taxon>
        <taxon>Papilionoideae</taxon>
        <taxon>50 kb inversion clade</taxon>
        <taxon>dalbergioids sensu lato</taxon>
        <taxon>Dalbergieae</taxon>
        <taxon>Pterocarpus clade</taxon>
        <taxon>Arachis</taxon>
    </lineage>
</organism>
<keyword evidence="3" id="KW-0762">Sugar transport</keyword>
<evidence type="ECO:0000256" key="2">
    <source>
        <dbReference type="ARBA" id="ARBA00022448"/>
    </source>
</evidence>
<dbReference type="AlphaFoldDB" id="A0A445DE75"/>
<keyword evidence="2" id="KW-0813">Transport</keyword>
<dbReference type="PANTHER" id="PTHR19432">
    <property type="entry name" value="SUGAR TRANSPORTER"/>
    <property type="match status" value="1"/>
</dbReference>
<keyword evidence="5" id="KW-0769">Symport</keyword>
<dbReference type="GO" id="GO:0008506">
    <property type="term" value="F:sucrose:proton symporter activity"/>
    <property type="evidence" value="ECO:0007669"/>
    <property type="project" value="TreeGrafter"/>
</dbReference>
<dbReference type="PANTHER" id="PTHR19432:SF89">
    <property type="entry name" value="SUCROSE_H+ SYMPORTER, PLANT, MAJOR FACILITATOR SUPERFAMILY DOMAIN-CONTAINING PROTEIN-RELATED"/>
    <property type="match status" value="1"/>
</dbReference>
<accession>A0A445DE75</accession>
<keyword evidence="10" id="KW-1185">Reference proteome</keyword>
<keyword evidence="7 8" id="KW-0472">Membrane</keyword>
<evidence type="ECO:0000256" key="3">
    <source>
        <dbReference type="ARBA" id="ARBA00022597"/>
    </source>
</evidence>
<evidence type="ECO:0000313" key="9">
    <source>
        <dbReference type="EMBL" id="RYR61480.1"/>
    </source>
</evidence>
<feature type="transmembrane region" description="Helical" evidence="8">
    <location>
        <begin position="20"/>
        <end position="42"/>
    </location>
</feature>
<sequence>MIIHFDLNKTDHMNFLLLDILTILLFGFQITLSVAPALASIYSNENSAGKDYSGNTTPVMVLLRKLSYLAVSPSKVSHGDEFTTTVGIRLNTGTDHNLKAGYGGLYGRRDPPCQCYLDSYVILGVLDRWASLVWLVSAISRSVLHPILSYYSNRATCNLRRHRPFNFAGVVAVTITLLTIGFAADISYAFGDNLSEKSRPRDLAIFGIGL</sequence>
<keyword evidence="4 8" id="KW-0812">Transmembrane</keyword>
<keyword evidence="6 8" id="KW-1133">Transmembrane helix</keyword>
<evidence type="ECO:0000256" key="6">
    <source>
        <dbReference type="ARBA" id="ARBA00022989"/>
    </source>
</evidence>
<dbReference type="EMBL" id="SDMP01000004">
    <property type="protein sequence ID" value="RYR61480.1"/>
    <property type="molecule type" value="Genomic_DNA"/>
</dbReference>
<protein>
    <submittedName>
        <fullName evidence="9">Uncharacterized protein</fullName>
    </submittedName>
</protein>
<comment type="subcellular location">
    <subcellularLocation>
        <location evidence="1">Membrane</location>
        <topology evidence="1">Multi-pass membrane protein</topology>
    </subcellularLocation>
</comment>
<dbReference type="STRING" id="3818.A0A445DE75"/>
<evidence type="ECO:0000256" key="7">
    <source>
        <dbReference type="ARBA" id="ARBA00023136"/>
    </source>
</evidence>
<proteinExistence type="predicted"/>
<feature type="transmembrane region" description="Helical" evidence="8">
    <location>
        <begin position="165"/>
        <end position="190"/>
    </location>
</feature>
<evidence type="ECO:0000256" key="5">
    <source>
        <dbReference type="ARBA" id="ARBA00022847"/>
    </source>
</evidence>
<dbReference type="Proteomes" id="UP000289738">
    <property type="component" value="Chromosome A04"/>
</dbReference>
<dbReference type="GO" id="GO:0005773">
    <property type="term" value="C:vacuole"/>
    <property type="evidence" value="ECO:0007669"/>
    <property type="project" value="TreeGrafter"/>
</dbReference>